<dbReference type="AlphaFoldDB" id="A0A7C3HYN0"/>
<evidence type="ECO:0000313" key="1">
    <source>
        <dbReference type="EMBL" id="HFH30379.1"/>
    </source>
</evidence>
<dbReference type="InterPro" id="IPR036249">
    <property type="entry name" value="Thioredoxin-like_sf"/>
</dbReference>
<dbReference type="EMBL" id="DSVL01000397">
    <property type="protein sequence ID" value="HFH30379.1"/>
    <property type="molecule type" value="Genomic_DNA"/>
</dbReference>
<name>A0A7C3HYN0_9SPIR</name>
<accession>A0A7C3HYN0</accession>
<protein>
    <recommendedName>
        <fullName evidence="2">Thioredoxin-like protein</fullName>
    </recommendedName>
</protein>
<gene>
    <name evidence="1" type="ORF">ENS59_12875</name>
</gene>
<sequence>MSETIVKVVVCSGTACYVMGGSELLLLDDHIPAKWKGRVELEGSPCLGFCKDKASGKAPFAMIDGELIPQATIPEILRKIGEKLGDR</sequence>
<organism evidence="1">
    <name type="scientific">Gracilinema caldarium</name>
    <dbReference type="NCBI Taxonomy" id="215591"/>
    <lineage>
        <taxon>Bacteria</taxon>
        <taxon>Pseudomonadati</taxon>
        <taxon>Spirochaetota</taxon>
        <taxon>Spirochaetia</taxon>
        <taxon>Spirochaetales</taxon>
        <taxon>Breznakiellaceae</taxon>
        <taxon>Gracilinema</taxon>
    </lineage>
</organism>
<dbReference type="Pfam" id="PF01257">
    <property type="entry name" value="2Fe-2S_thioredx"/>
    <property type="match status" value="1"/>
</dbReference>
<dbReference type="Gene3D" id="3.40.30.10">
    <property type="entry name" value="Glutaredoxin"/>
    <property type="match status" value="1"/>
</dbReference>
<evidence type="ECO:0008006" key="2">
    <source>
        <dbReference type="Google" id="ProtNLM"/>
    </source>
</evidence>
<proteinExistence type="predicted"/>
<comment type="caution">
    <text evidence="1">The sequence shown here is derived from an EMBL/GenBank/DDBJ whole genome shotgun (WGS) entry which is preliminary data.</text>
</comment>
<reference evidence="1" key="1">
    <citation type="journal article" date="2020" name="mSystems">
        <title>Genome- and Community-Level Interaction Insights into Carbon Utilization and Element Cycling Functions of Hydrothermarchaeota in Hydrothermal Sediment.</title>
        <authorList>
            <person name="Zhou Z."/>
            <person name="Liu Y."/>
            <person name="Xu W."/>
            <person name="Pan J."/>
            <person name="Luo Z.H."/>
            <person name="Li M."/>
        </authorList>
    </citation>
    <scope>NUCLEOTIDE SEQUENCE [LARGE SCALE GENOMIC DNA]</scope>
    <source>
        <strain evidence="1">SpSt-503</strain>
    </source>
</reference>
<dbReference type="SUPFAM" id="SSF52833">
    <property type="entry name" value="Thioredoxin-like"/>
    <property type="match status" value="1"/>
</dbReference>